<gene>
    <name evidence="8 10" type="primary">argB</name>
</gene>
<sequence>MIVDSFDRIEFLHSILPFIKKYSGSVFVIKYGGAAMRNLSDVSLVVEDILFLYYLGIKPVVIHGGGPFINDWLIKVNIEPKFHEGLRITDSATMEIVQMVLSGKVNKQLVSVFNKNSKKNLAVGLSGHDACLVQAEPLFNLPDNFIGRVTGVNTEIIQLLFDSNYIPIIASTGVDNLGQSYNINADTVAGVIAGSLKAQKLFLLTDSPGIMYDINDHSSVIKNLNFQIIEDLKAKNIINGGMIPKSNACLEALNHGVDSAHIIDGRLKHSLLYEVFTEDRLGSMITL</sequence>
<keyword evidence="4 8" id="KW-0808">Transferase</keyword>
<dbReference type="Gene3D" id="3.40.1160.10">
    <property type="entry name" value="Acetylglutamate kinase-like"/>
    <property type="match status" value="1"/>
</dbReference>
<geneLocation type="plastid" evidence="10"/>
<dbReference type="Pfam" id="PF00696">
    <property type="entry name" value="AA_kinase"/>
    <property type="match status" value="1"/>
</dbReference>
<evidence type="ECO:0000313" key="10">
    <source>
        <dbReference type="EMBL" id="QCI04207.1"/>
    </source>
</evidence>
<comment type="similarity">
    <text evidence="8">Belongs to the acetylglutamate kinase family. ArgB subfamily.</text>
</comment>
<keyword evidence="6 8" id="KW-0418">Kinase</keyword>
<feature type="binding site" evidence="8">
    <location>
        <begin position="65"/>
        <end position="66"/>
    </location>
    <ligand>
        <name>substrate</name>
    </ligand>
</feature>
<dbReference type="InterPro" id="IPR001057">
    <property type="entry name" value="Glu/AcGlu_kinase"/>
</dbReference>
<dbReference type="SUPFAM" id="SSF53633">
    <property type="entry name" value="Carbamate kinase-like"/>
    <property type="match status" value="1"/>
</dbReference>
<reference evidence="10" key="2">
    <citation type="submission" date="2019-04" db="EMBL/GenBank/DDBJ databases">
        <authorList>
            <person name="Pasella M."/>
        </authorList>
    </citation>
    <scope>NUCLEOTIDE SEQUENCE</scope>
    <source>
        <strain evidence="10">PD2933</strain>
    </source>
</reference>
<evidence type="ECO:0000256" key="2">
    <source>
        <dbReference type="ARBA" id="ARBA00022571"/>
    </source>
</evidence>
<evidence type="ECO:0000256" key="1">
    <source>
        <dbReference type="ARBA" id="ARBA00004828"/>
    </source>
</evidence>
<dbReference type="NCBIfam" id="TIGR00761">
    <property type="entry name" value="argB"/>
    <property type="match status" value="1"/>
</dbReference>
<dbReference type="CDD" id="cd04250">
    <property type="entry name" value="AAK_NAGK-C"/>
    <property type="match status" value="1"/>
</dbReference>
<dbReference type="InterPro" id="IPR001048">
    <property type="entry name" value="Asp/Glu/Uridylate_kinase"/>
</dbReference>
<evidence type="ECO:0000256" key="8">
    <source>
        <dbReference type="HAMAP-Rule" id="MF_00082"/>
    </source>
</evidence>
<dbReference type="UniPathway" id="UPA00068">
    <property type="reaction ID" value="UER00107"/>
</dbReference>
<feature type="site" description="Transition state stabilizer" evidence="8">
    <location>
        <position position="30"/>
    </location>
</feature>
<dbReference type="PANTHER" id="PTHR23342:SF0">
    <property type="entry name" value="N-ACETYLGLUTAMATE SYNTHASE, MITOCHONDRIAL"/>
    <property type="match status" value="1"/>
</dbReference>
<feature type="domain" description="Aspartate/glutamate/uridylate kinase" evidence="9">
    <location>
        <begin position="26"/>
        <end position="264"/>
    </location>
</feature>
<dbReference type="InterPro" id="IPR004662">
    <property type="entry name" value="AcgluKinase_fam"/>
</dbReference>
<evidence type="ECO:0000259" key="9">
    <source>
        <dbReference type="Pfam" id="PF00696"/>
    </source>
</evidence>
<dbReference type="EMBL" id="MK814609">
    <property type="protein sequence ID" value="QCI04207.1"/>
    <property type="molecule type" value="Genomic_DNA"/>
</dbReference>
<dbReference type="GO" id="GO:0003991">
    <property type="term" value="F:acetylglutamate kinase activity"/>
    <property type="evidence" value="ECO:0007669"/>
    <property type="project" value="UniProtKB-UniRule"/>
</dbReference>
<evidence type="ECO:0000256" key="3">
    <source>
        <dbReference type="ARBA" id="ARBA00022605"/>
    </source>
</evidence>
<dbReference type="GO" id="GO:0005524">
    <property type="term" value="F:ATP binding"/>
    <property type="evidence" value="ECO:0007669"/>
    <property type="project" value="UniProtKB-UniRule"/>
</dbReference>
<dbReference type="FunFam" id="3.40.1160.10:FF:000004">
    <property type="entry name" value="Acetylglutamate kinase"/>
    <property type="match status" value="1"/>
</dbReference>
<evidence type="ECO:0000256" key="7">
    <source>
        <dbReference type="ARBA" id="ARBA00022840"/>
    </source>
</evidence>
<dbReference type="InterPro" id="IPR036393">
    <property type="entry name" value="AceGlu_kinase-like_sf"/>
</dbReference>
<feature type="site" description="Transition state stabilizer" evidence="8">
    <location>
        <position position="245"/>
    </location>
</feature>
<dbReference type="InterPro" id="IPR041727">
    <property type="entry name" value="NAGK-C"/>
</dbReference>
<dbReference type="HAMAP" id="MF_00082">
    <property type="entry name" value="ArgB"/>
    <property type="match status" value="1"/>
</dbReference>
<keyword evidence="7 8" id="KW-0067">ATP-binding</keyword>
<accession>A0A4D6WKA0</accession>
<dbReference type="InterPro" id="IPR037528">
    <property type="entry name" value="ArgB"/>
</dbReference>
<keyword evidence="2 8" id="KW-0055">Arginine biosynthesis</keyword>
<evidence type="ECO:0000256" key="4">
    <source>
        <dbReference type="ARBA" id="ARBA00022679"/>
    </source>
</evidence>
<dbReference type="PANTHER" id="PTHR23342">
    <property type="entry name" value="N-ACETYLGLUTAMATE SYNTHASE"/>
    <property type="match status" value="1"/>
</dbReference>
<feature type="binding site" evidence="8">
    <location>
        <position position="87"/>
    </location>
    <ligand>
        <name>substrate</name>
    </ligand>
</feature>
<feature type="binding site" evidence="8">
    <location>
        <position position="182"/>
    </location>
    <ligand>
        <name>substrate</name>
    </ligand>
</feature>
<evidence type="ECO:0000256" key="5">
    <source>
        <dbReference type="ARBA" id="ARBA00022741"/>
    </source>
</evidence>
<dbReference type="PIRSF" id="PIRSF000728">
    <property type="entry name" value="NAGK"/>
    <property type="match status" value="1"/>
</dbReference>
<dbReference type="GO" id="GO:0042450">
    <property type="term" value="P:L-arginine biosynthetic process via ornithine"/>
    <property type="evidence" value="ECO:0007669"/>
    <property type="project" value="UniProtKB-UniRule"/>
</dbReference>
<comment type="catalytic activity">
    <reaction evidence="8">
        <text>N-acetyl-L-glutamate + ATP = N-acetyl-L-glutamyl 5-phosphate + ADP</text>
        <dbReference type="Rhea" id="RHEA:14629"/>
        <dbReference type="ChEBI" id="CHEBI:30616"/>
        <dbReference type="ChEBI" id="CHEBI:44337"/>
        <dbReference type="ChEBI" id="CHEBI:57936"/>
        <dbReference type="ChEBI" id="CHEBI:456216"/>
        <dbReference type="EC" id="2.7.2.8"/>
    </reaction>
</comment>
<name>A0A4D6WKA0_9FLOR</name>
<evidence type="ECO:0000256" key="6">
    <source>
        <dbReference type="ARBA" id="ARBA00022777"/>
    </source>
</evidence>
<keyword evidence="10" id="KW-0934">Plastid</keyword>
<dbReference type="AlphaFoldDB" id="A0A4D6WKA0"/>
<organism evidence="10">
    <name type="scientific">Anotrichium furcellatum</name>
    <dbReference type="NCBI Taxonomy" id="41999"/>
    <lineage>
        <taxon>Eukaryota</taxon>
        <taxon>Rhodophyta</taxon>
        <taxon>Florideophyceae</taxon>
        <taxon>Rhodymeniophycidae</taxon>
        <taxon>Ceramiales</taxon>
        <taxon>Ceramiaceae</taxon>
        <taxon>Anotrichium</taxon>
    </lineage>
</organism>
<keyword evidence="3 8" id="KW-0028">Amino-acid biosynthesis</keyword>
<dbReference type="PRINTS" id="PR00474">
    <property type="entry name" value="GLU5KINASE"/>
</dbReference>
<reference evidence="10" key="1">
    <citation type="journal article" date="2019" name="Mol. Phylogenet. Evol.">
        <title>Morphological evolution and classification of the red algal order Ceramiales inferred using plastid phylogenomics.</title>
        <authorList>
            <person name="Diaz-Tapia P."/>
            <person name="Pasella M.M."/>
            <person name="Verbruggen H."/>
            <person name="Maggs C.A."/>
        </authorList>
    </citation>
    <scope>NUCLEOTIDE SEQUENCE</scope>
    <source>
        <strain evidence="10">PD2933</strain>
    </source>
</reference>
<dbReference type="GO" id="GO:0005737">
    <property type="term" value="C:cytoplasm"/>
    <property type="evidence" value="ECO:0007669"/>
    <property type="project" value="InterPro"/>
</dbReference>
<proteinExistence type="inferred from homology"/>
<dbReference type="EC" id="2.7.2.8" evidence="8"/>
<protein>
    <recommendedName>
        <fullName evidence="8">Acetylglutamate kinase</fullName>
        <ecNumber evidence="8">2.7.2.8</ecNumber>
    </recommendedName>
    <alternativeName>
        <fullName evidence="8">N-acetyl-L-glutamate 5-phosphotransferase</fullName>
    </alternativeName>
    <alternativeName>
        <fullName evidence="8">NAG kinase</fullName>
        <shortName evidence="8">NAGK</shortName>
    </alternativeName>
</protein>
<comment type="function">
    <text evidence="8">Catalyzes the ATP-dependent phosphorylation of N-acetyl-L-glutamate.</text>
</comment>
<keyword evidence="5 8" id="KW-0547">Nucleotide-binding</keyword>
<comment type="pathway">
    <text evidence="1 8">Amino-acid biosynthesis; L-arginine biosynthesis; N(2)-acetyl-L-ornithine from L-glutamate: step 2/4.</text>
</comment>